<dbReference type="GO" id="GO:0055085">
    <property type="term" value="P:transmembrane transport"/>
    <property type="evidence" value="ECO:0007669"/>
    <property type="project" value="InterPro"/>
</dbReference>
<evidence type="ECO:0000256" key="7">
    <source>
        <dbReference type="RuleBase" id="RU363032"/>
    </source>
</evidence>
<evidence type="ECO:0000256" key="5">
    <source>
        <dbReference type="ARBA" id="ARBA00022989"/>
    </source>
</evidence>
<comment type="similarity">
    <text evidence="7">Belongs to the binding-protein-dependent transport system permease family.</text>
</comment>
<dbReference type="OrthoDB" id="9786413at2"/>
<evidence type="ECO:0000256" key="1">
    <source>
        <dbReference type="ARBA" id="ARBA00004651"/>
    </source>
</evidence>
<dbReference type="Proteomes" id="UP000184386">
    <property type="component" value="Unassembled WGS sequence"/>
</dbReference>
<evidence type="ECO:0000256" key="2">
    <source>
        <dbReference type="ARBA" id="ARBA00022448"/>
    </source>
</evidence>
<dbReference type="SUPFAM" id="SSF161098">
    <property type="entry name" value="MetI-like"/>
    <property type="match status" value="1"/>
</dbReference>
<keyword evidence="4 7" id="KW-0812">Transmembrane</keyword>
<feature type="transmembrane region" description="Helical" evidence="7">
    <location>
        <begin position="157"/>
        <end position="182"/>
    </location>
</feature>
<protein>
    <submittedName>
        <fullName evidence="9">Raffinose/stachyose/melibiose transport system permease protein</fullName>
    </submittedName>
</protein>
<keyword evidence="6 7" id="KW-0472">Membrane</keyword>
<dbReference type="PROSITE" id="PS50928">
    <property type="entry name" value="ABC_TM1"/>
    <property type="match status" value="1"/>
</dbReference>
<evidence type="ECO:0000256" key="4">
    <source>
        <dbReference type="ARBA" id="ARBA00022692"/>
    </source>
</evidence>
<organism evidence="9 10">
    <name type="scientific">Anaerocolumna jejuensis DSM 15929</name>
    <dbReference type="NCBI Taxonomy" id="1121322"/>
    <lineage>
        <taxon>Bacteria</taxon>
        <taxon>Bacillati</taxon>
        <taxon>Bacillota</taxon>
        <taxon>Clostridia</taxon>
        <taxon>Lachnospirales</taxon>
        <taxon>Lachnospiraceae</taxon>
        <taxon>Anaerocolumna</taxon>
    </lineage>
</organism>
<evidence type="ECO:0000313" key="9">
    <source>
        <dbReference type="EMBL" id="SHL75762.1"/>
    </source>
</evidence>
<comment type="subcellular location">
    <subcellularLocation>
        <location evidence="1 7">Cell membrane</location>
        <topology evidence="1 7">Multi-pass membrane protein</topology>
    </subcellularLocation>
</comment>
<feature type="transmembrane region" description="Helical" evidence="7">
    <location>
        <begin position="79"/>
        <end position="98"/>
    </location>
</feature>
<evidence type="ECO:0000313" key="10">
    <source>
        <dbReference type="Proteomes" id="UP000184386"/>
    </source>
</evidence>
<keyword evidence="3" id="KW-1003">Cell membrane</keyword>
<dbReference type="GO" id="GO:0005886">
    <property type="term" value="C:plasma membrane"/>
    <property type="evidence" value="ECO:0007669"/>
    <property type="project" value="UniProtKB-SubCell"/>
</dbReference>
<feature type="transmembrane region" description="Helical" evidence="7">
    <location>
        <begin position="270"/>
        <end position="288"/>
    </location>
</feature>
<proteinExistence type="inferred from homology"/>
<name>A0A1M7D8C5_9FIRM</name>
<gene>
    <name evidence="9" type="ORF">SAMN02745136_05634</name>
</gene>
<accession>A0A1M7D8C5</accession>
<dbReference type="PANTHER" id="PTHR30193">
    <property type="entry name" value="ABC TRANSPORTER PERMEASE PROTEIN"/>
    <property type="match status" value="1"/>
</dbReference>
<keyword evidence="2 7" id="KW-0813">Transport</keyword>
<dbReference type="AlphaFoldDB" id="A0A1M7D8C5"/>
<dbReference type="EMBL" id="FRAC01000051">
    <property type="protein sequence ID" value="SHL75762.1"/>
    <property type="molecule type" value="Genomic_DNA"/>
</dbReference>
<dbReference type="Pfam" id="PF00528">
    <property type="entry name" value="BPD_transp_1"/>
    <property type="match status" value="1"/>
</dbReference>
<dbReference type="InterPro" id="IPR000515">
    <property type="entry name" value="MetI-like"/>
</dbReference>
<keyword evidence="5 7" id="KW-1133">Transmembrane helix</keyword>
<feature type="domain" description="ABC transmembrane type-1" evidence="8">
    <location>
        <begin position="73"/>
        <end position="284"/>
    </location>
</feature>
<feature type="transmembrane region" description="Helical" evidence="7">
    <location>
        <begin position="15"/>
        <end position="35"/>
    </location>
</feature>
<feature type="transmembrane region" description="Helical" evidence="7">
    <location>
        <begin position="110"/>
        <end position="131"/>
    </location>
</feature>
<dbReference type="InterPro" id="IPR051393">
    <property type="entry name" value="ABC_transporter_permease"/>
</dbReference>
<feature type="transmembrane region" description="Helical" evidence="7">
    <location>
        <begin position="203"/>
        <end position="224"/>
    </location>
</feature>
<evidence type="ECO:0000256" key="6">
    <source>
        <dbReference type="ARBA" id="ARBA00023136"/>
    </source>
</evidence>
<sequence>MFASKRKRKEALENILYTVPSVILVSLMLYIPFIMSGYYSLTEWNGIAKEPTFIGLQNFKTIFSESMEFRKALIFTGKYTLVFVILSNVIAIALAVALTKKFRLVNVVRGVFFIPYIMSMTIVGFIWKFIFTQGFSRLFEMTDWGVWNYSWLGDPKLAFYSVALVGVWQSLGFYIVLYIAGLQAVPKDVLEAATVDGASGRKRFFHVTLPLLGPSITTCIFMSLTNALKVFDIILALTKGGPGGATYSVALQIYKEAFQSNHYGLGSAESIIYFLFVLIITQVVLKIFSSREVES</sequence>
<reference evidence="9 10" key="1">
    <citation type="submission" date="2016-11" db="EMBL/GenBank/DDBJ databases">
        <authorList>
            <person name="Jaros S."/>
            <person name="Januszkiewicz K."/>
            <person name="Wedrychowicz H."/>
        </authorList>
    </citation>
    <scope>NUCLEOTIDE SEQUENCE [LARGE SCALE GENOMIC DNA]</scope>
    <source>
        <strain evidence="9 10">DSM 15929</strain>
    </source>
</reference>
<dbReference type="PANTHER" id="PTHR30193:SF41">
    <property type="entry name" value="DIACETYLCHITOBIOSE UPTAKE SYSTEM PERMEASE PROTEIN NGCF"/>
    <property type="match status" value="1"/>
</dbReference>
<dbReference type="CDD" id="cd06261">
    <property type="entry name" value="TM_PBP2"/>
    <property type="match status" value="1"/>
</dbReference>
<dbReference type="STRING" id="1121322.SAMN02745136_05634"/>
<dbReference type="RefSeq" id="WP_073280507.1">
    <property type="nucleotide sequence ID" value="NZ_FRAC01000051.1"/>
</dbReference>
<dbReference type="Gene3D" id="1.10.3720.10">
    <property type="entry name" value="MetI-like"/>
    <property type="match status" value="1"/>
</dbReference>
<dbReference type="InterPro" id="IPR035906">
    <property type="entry name" value="MetI-like_sf"/>
</dbReference>
<evidence type="ECO:0000256" key="3">
    <source>
        <dbReference type="ARBA" id="ARBA00022475"/>
    </source>
</evidence>
<keyword evidence="10" id="KW-1185">Reference proteome</keyword>
<evidence type="ECO:0000259" key="8">
    <source>
        <dbReference type="PROSITE" id="PS50928"/>
    </source>
</evidence>